<dbReference type="AlphaFoldDB" id="A0A8D8U601"/>
<organism evidence="1">
    <name type="scientific">Cacopsylla melanoneura</name>
    <dbReference type="NCBI Taxonomy" id="428564"/>
    <lineage>
        <taxon>Eukaryota</taxon>
        <taxon>Metazoa</taxon>
        <taxon>Ecdysozoa</taxon>
        <taxon>Arthropoda</taxon>
        <taxon>Hexapoda</taxon>
        <taxon>Insecta</taxon>
        <taxon>Pterygota</taxon>
        <taxon>Neoptera</taxon>
        <taxon>Paraneoptera</taxon>
        <taxon>Hemiptera</taxon>
        <taxon>Sternorrhyncha</taxon>
        <taxon>Psylloidea</taxon>
        <taxon>Psyllidae</taxon>
        <taxon>Psyllinae</taxon>
        <taxon>Cacopsylla</taxon>
    </lineage>
</organism>
<sequence>MQKCWCCCRDSCSEETHKVFCHKIKRNRVCCDGGRDDGSVVQRRKRLDQRDWKKIDRENRRPPLHESFEGKNQLNYSERQCCKCSSSIAVRRVGFSVLFVENKNVCSMFSYR</sequence>
<reference evidence="1" key="1">
    <citation type="submission" date="2021-05" db="EMBL/GenBank/DDBJ databases">
        <authorList>
            <person name="Alioto T."/>
            <person name="Alioto T."/>
            <person name="Gomez Garrido J."/>
        </authorList>
    </citation>
    <scope>NUCLEOTIDE SEQUENCE</scope>
</reference>
<name>A0A8D8U601_9HEMI</name>
<dbReference type="EMBL" id="HBUF01338753">
    <property type="protein sequence ID" value="CAG6698685.1"/>
    <property type="molecule type" value="Transcribed_RNA"/>
</dbReference>
<dbReference type="EMBL" id="HBUF01338785">
    <property type="protein sequence ID" value="CAG6698799.1"/>
    <property type="molecule type" value="Transcribed_RNA"/>
</dbReference>
<protein>
    <submittedName>
        <fullName evidence="1">Uncharacterized protein</fullName>
    </submittedName>
</protein>
<proteinExistence type="predicted"/>
<accession>A0A8D8U601</accession>
<evidence type="ECO:0000313" key="1">
    <source>
        <dbReference type="EMBL" id="CAG6698685.1"/>
    </source>
</evidence>